<dbReference type="Proteomes" id="UP000717515">
    <property type="component" value="Unassembled WGS sequence"/>
</dbReference>
<feature type="compositionally biased region" description="Polar residues" evidence="8">
    <location>
        <begin position="727"/>
        <end position="738"/>
    </location>
</feature>
<keyword evidence="4" id="KW-0238">DNA-binding</keyword>
<dbReference type="InterPro" id="IPR000232">
    <property type="entry name" value="HSF_DNA-bd"/>
</dbReference>
<evidence type="ECO:0000313" key="11">
    <source>
        <dbReference type="Proteomes" id="UP000717515"/>
    </source>
</evidence>
<keyword evidence="6" id="KW-0539">Nucleus</keyword>
<feature type="compositionally biased region" description="Basic and acidic residues" evidence="8">
    <location>
        <begin position="191"/>
        <end position="209"/>
    </location>
</feature>
<feature type="region of interest" description="Disordered" evidence="8">
    <location>
        <begin position="1"/>
        <end position="60"/>
    </location>
</feature>
<dbReference type="InterPro" id="IPR036388">
    <property type="entry name" value="WH-like_DNA-bd_sf"/>
</dbReference>
<feature type="compositionally biased region" description="Polar residues" evidence="8">
    <location>
        <begin position="476"/>
        <end position="491"/>
    </location>
</feature>
<evidence type="ECO:0000256" key="7">
    <source>
        <dbReference type="RuleBase" id="RU004020"/>
    </source>
</evidence>
<keyword evidence="3" id="KW-0805">Transcription regulation</keyword>
<evidence type="ECO:0000256" key="8">
    <source>
        <dbReference type="SAM" id="MobiDB-lite"/>
    </source>
</evidence>
<evidence type="ECO:0000313" key="10">
    <source>
        <dbReference type="EMBL" id="KAG9325005.1"/>
    </source>
</evidence>
<feature type="compositionally biased region" description="Basic and acidic residues" evidence="8">
    <location>
        <begin position="892"/>
        <end position="917"/>
    </location>
</feature>
<dbReference type="PANTHER" id="PTHR10015">
    <property type="entry name" value="HEAT SHOCK TRANSCRIPTION FACTOR"/>
    <property type="match status" value="1"/>
</dbReference>
<feature type="compositionally biased region" description="Basic and acidic residues" evidence="8">
    <location>
        <begin position="119"/>
        <end position="134"/>
    </location>
</feature>
<evidence type="ECO:0000256" key="5">
    <source>
        <dbReference type="ARBA" id="ARBA00023163"/>
    </source>
</evidence>
<organism evidence="10 11">
    <name type="scientific">Mortierella alpina</name>
    <name type="common">Oleaginous fungus</name>
    <name type="synonym">Mortierella renispora</name>
    <dbReference type="NCBI Taxonomy" id="64518"/>
    <lineage>
        <taxon>Eukaryota</taxon>
        <taxon>Fungi</taxon>
        <taxon>Fungi incertae sedis</taxon>
        <taxon>Mucoromycota</taxon>
        <taxon>Mortierellomycotina</taxon>
        <taxon>Mortierellomycetes</taxon>
        <taxon>Mortierellales</taxon>
        <taxon>Mortierellaceae</taxon>
        <taxon>Mortierella</taxon>
    </lineage>
</organism>
<feature type="region of interest" description="Disordered" evidence="8">
    <location>
        <begin position="468"/>
        <end position="810"/>
    </location>
</feature>
<dbReference type="GO" id="GO:0005634">
    <property type="term" value="C:nucleus"/>
    <property type="evidence" value="ECO:0007669"/>
    <property type="project" value="UniProtKB-SubCell"/>
</dbReference>
<reference evidence="10" key="1">
    <citation type="submission" date="2021-07" db="EMBL/GenBank/DDBJ databases">
        <title>Draft genome of Mortierella alpina, strain LL118, isolated from an aspen leaf litter sample.</title>
        <authorList>
            <person name="Yang S."/>
            <person name="Vinatzer B.A."/>
        </authorList>
    </citation>
    <scope>NUCLEOTIDE SEQUENCE</scope>
    <source>
        <strain evidence="10">LL118</strain>
    </source>
</reference>
<dbReference type="EMBL" id="JAIFTL010000051">
    <property type="protein sequence ID" value="KAG9325005.1"/>
    <property type="molecule type" value="Genomic_DNA"/>
</dbReference>
<feature type="compositionally biased region" description="Low complexity" evidence="8">
    <location>
        <begin position="157"/>
        <end position="190"/>
    </location>
</feature>
<name>A0A9P8A8X8_MORAP</name>
<comment type="subcellular location">
    <subcellularLocation>
        <location evidence="1">Nucleus</location>
    </subcellularLocation>
</comment>
<keyword evidence="5" id="KW-0804">Transcription</keyword>
<sequence length="1050" mass="115880">MDHAPGTKHAHPAPSLPRYPPLSPLASPQPRPTGSPAPLSPPSLPSPLTTPKTEVAQPTTPTLNLVTLAAVATGSSSVYFGTPSSISSSPSPQPSNMTVATIAQENPAQTLDASKRHHFSDQSHPQHEQEESRHPYHPPMNHRGPSAEGLPPFQRRPSSPFNNDNNSNYNSNYVINNNSSSSNNNNSSDFDNSRDRWNREQAHAPEEGSHAYARSARSSLDEQRHPLVAQNKESDHEVQLNNRPYHLQEPSRINGEHSGERGPSAESSDPVEGEDQDGPDGEAMSDDDNLEDDESEENEDGSSTSKDNNSTTAKSEEGSDSLVIAMYGARRPAIKVRSMFVDKLFKMVEDPAIQHLISWAKEGDMFYVYNCIKLSDTILPKFFKHNNWQSFVRQLNMYGFHKIYRYDREESNMNRKNPETQRWQFYHPHFQRDFPHLRKNIKRKSARSINTAPATSRVVFEHGKGYFLQRNDRSRSNSGEGISHPQQTAQQDRSRSSEARSVPTKTSPGHQHQMPPHPIQAQAPLSRQPSSHQSPIQAPQPQQSHSPYAHPQQHSEAVQRPGLHQRQQSLYNARPRDSTNGVPERQYGPGSPGMHPRAHPSQSPRFSGAHGQQNSVRPPHVALDHGLEQQQPGGQHHFRSQSVPGVDHHKSSLPGRGPDQSHQSSPLGRHQDYPPSPRRSDGAIPGIQASGSGEFDHRQGPPQRLYGSNGQPRVVAPGSSPRPSPAMNGSSVGQTTFNAPPLSGGNGSAHPHHPHHQQQPSQPQPYDAQRRDRLHSMGGPVPKDSPQPTPSLPSAPLGSPTSPTDSVVIDPSHLGSSSIIKDLEHRLHFVEDAYMSLRAYTQKLQQLQVSQDRTIDWMRERIDYMTEAAQARRDPMASPPTPQSSTMFAVKRKAENVPDDARSRARYDPSASRHDSAGHPYYGVEGGSGPGALDGHPTNEPHGGAEGLADDCVARGGHMGVESGHVDVSYEKKLMMERGHDPDSGPLIPKSISEYVWRNTVLPKTVMLRRIAINECGYPSLPPYVLCPAQVHHEAVLYTSHNKLDFSSSH</sequence>
<feature type="compositionally biased region" description="Pro residues" evidence="8">
    <location>
        <begin position="14"/>
        <end position="45"/>
    </location>
</feature>
<gene>
    <name evidence="10" type="ORF">KVV02_000514</name>
</gene>
<dbReference type="AlphaFoldDB" id="A0A9P8A8X8"/>
<dbReference type="PANTHER" id="PTHR10015:SF427">
    <property type="entry name" value="HEAT SHOCK FACTOR PROTEIN"/>
    <property type="match status" value="1"/>
</dbReference>
<feature type="compositionally biased region" description="Basic residues" evidence="8">
    <location>
        <begin position="1"/>
        <end position="11"/>
    </location>
</feature>
<accession>A0A9P8A8X8</accession>
<dbReference type="GO" id="GO:0043565">
    <property type="term" value="F:sequence-specific DNA binding"/>
    <property type="evidence" value="ECO:0007669"/>
    <property type="project" value="InterPro"/>
</dbReference>
<dbReference type="FunFam" id="1.10.10.10:FF:000027">
    <property type="entry name" value="Heat shock transcription factor 1"/>
    <property type="match status" value="1"/>
</dbReference>
<dbReference type="GO" id="GO:0003700">
    <property type="term" value="F:DNA-binding transcription factor activity"/>
    <property type="evidence" value="ECO:0007669"/>
    <property type="project" value="InterPro"/>
</dbReference>
<dbReference type="Gene3D" id="1.10.10.10">
    <property type="entry name" value="Winged helix-like DNA-binding domain superfamily/Winged helix DNA-binding domain"/>
    <property type="match status" value="1"/>
</dbReference>
<feature type="domain" description="HSF-type DNA-binding" evidence="9">
    <location>
        <begin position="336"/>
        <end position="444"/>
    </location>
</feature>
<feature type="compositionally biased region" description="Acidic residues" evidence="8">
    <location>
        <begin position="269"/>
        <end position="300"/>
    </location>
</feature>
<feature type="region of interest" description="Disordered" evidence="8">
    <location>
        <begin position="892"/>
        <end position="946"/>
    </location>
</feature>
<feature type="compositionally biased region" description="Polar residues" evidence="8">
    <location>
        <begin position="96"/>
        <end position="112"/>
    </location>
</feature>
<dbReference type="Pfam" id="PF00447">
    <property type="entry name" value="HSF_DNA-bind"/>
    <property type="match status" value="1"/>
</dbReference>
<comment type="similarity">
    <text evidence="2 7">Belongs to the HSF family.</text>
</comment>
<evidence type="ECO:0000259" key="9">
    <source>
        <dbReference type="SMART" id="SM00415"/>
    </source>
</evidence>
<feature type="region of interest" description="Disordered" evidence="8">
    <location>
        <begin position="77"/>
        <end position="318"/>
    </location>
</feature>
<evidence type="ECO:0000256" key="2">
    <source>
        <dbReference type="ARBA" id="ARBA00006403"/>
    </source>
</evidence>
<feature type="compositionally biased region" description="Pro residues" evidence="8">
    <location>
        <begin position="783"/>
        <end position="793"/>
    </location>
</feature>
<protein>
    <recommendedName>
        <fullName evidence="9">HSF-type DNA-binding domain-containing protein</fullName>
    </recommendedName>
</protein>
<evidence type="ECO:0000256" key="1">
    <source>
        <dbReference type="ARBA" id="ARBA00004123"/>
    </source>
</evidence>
<evidence type="ECO:0000256" key="3">
    <source>
        <dbReference type="ARBA" id="ARBA00023015"/>
    </source>
</evidence>
<dbReference type="SUPFAM" id="SSF46785">
    <property type="entry name" value="Winged helix' DNA-binding domain"/>
    <property type="match status" value="1"/>
</dbReference>
<proteinExistence type="inferred from homology"/>
<evidence type="ECO:0000256" key="6">
    <source>
        <dbReference type="ARBA" id="ARBA00023242"/>
    </source>
</evidence>
<dbReference type="InterPro" id="IPR036390">
    <property type="entry name" value="WH_DNA-bd_sf"/>
</dbReference>
<feature type="compositionally biased region" description="Low complexity" evidence="8">
    <location>
        <begin position="528"/>
        <end position="555"/>
    </location>
</feature>
<evidence type="ECO:0000256" key="4">
    <source>
        <dbReference type="ARBA" id="ARBA00023125"/>
    </source>
</evidence>
<feature type="compositionally biased region" description="Polar residues" evidence="8">
    <location>
        <begin position="600"/>
        <end position="616"/>
    </location>
</feature>
<comment type="caution">
    <text evidence="10">The sequence shown here is derived from an EMBL/GenBank/DDBJ whole genome shotgun (WGS) entry which is preliminary data.</text>
</comment>
<dbReference type="SMART" id="SM00415">
    <property type="entry name" value="HSF"/>
    <property type="match status" value="1"/>
</dbReference>
<dbReference type="PRINTS" id="PR00056">
    <property type="entry name" value="HSFDOMAIN"/>
</dbReference>